<feature type="transmembrane region" description="Helical" evidence="5">
    <location>
        <begin position="25"/>
        <end position="44"/>
    </location>
</feature>
<protein>
    <submittedName>
        <fullName evidence="7">Unannotated protein</fullName>
    </submittedName>
</protein>
<organism evidence="7">
    <name type="scientific">freshwater metagenome</name>
    <dbReference type="NCBI Taxonomy" id="449393"/>
    <lineage>
        <taxon>unclassified sequences</taxon>
        <taxon>metagenomes</taxon>
        <taxon>ecological metagenomes</taxon>
    </lineage>
</organism>
<evidence type="ECO:0000256" key="3">
    <source>
        <dbReference type="ARBA" id="ARBA00022989"/>
    </source>
</evidence>
<dbReference type="GO" id="GO:0055085">
    <property type="term" value="P:transmembrane transport"/>
    <property type="evidence" value="ECO:0007669"/>
    <property type="project" value="InterPro"/>
</dbReference>
<dbReference type="EMBL" id="CAFAAE010000010">
    <property type="protein sequence ID" value="CAB4784361.1"/>
    <property type="molecule type" value="Genomic_DNA"/>
</dbReference>
<feature type="transmembrane region" description="Helical" evidence="5">
    <location>
        <begin position="391"/>
        <end position="419"/>
    </location>
</feature>
<feature type="transmembrane region" description="Helical" evidence="5">
    <location>
        <begin position="297"/>
        <end position="317"/>
    </location>
</feature>
<dbReference type="InterPro" id="IPR011547">
    <property type="entry name" value="SLC26A/SulP_dom"/>
</dbReference>
<evidence type="ECO:0000256" key="1">
    <source>
        <dbReference type="ARBA" id="ARBA00004141"/>
    </source>
</evidence>
<feature type="transmembrane region" description="Helical" evidence="5">
    <location>
        <begin position="92"/>
        <end position="114"/>
    </location>
</feature>
<dbReference type="PANTHER" id="PTHR11814">
    <property type="entry name" value="SULFATE TRANSPORTER"/>
    <property type="match status" value="1"/>
</dbReference>
<dbReference type="Pfam" id="PF00916">
    <property type="entry name" value="Sulfate_transp"/>
    <property type="match status" value="1"/>
</dbReference>
<evidence type="ECO:0000256" key="4">
    <source>
        <dbReference type="ARBA" id="ARBA00023136"/>
    </source>
</evidence>
<dbReference type="EMBL" id="CAFBQT010000020">
    <property type="protein sequence ID" value="CAB5060686.1"/>
    <property type="molecule type" value="Genomic_DNA"/>
</dbReference>
<evidence type="ECO:0000313" key="10">
    <source>
        <dbReference type="EMBL" id="CAB5060686.1"/>
    </source>
</evidence>
<proteinExistence type="predicted"/>
<feature type="domain" description="SLC26A/SulP transporter" evidence="6">
    <location>
        <begin position="21"/>
        <end position="396"/>
    </location>
</feature>
<reference evidence="7" key="1">
    <citation type="submission" date="2020-05" db="EMBL/GenBank/DDBJ databases">
        <authorList>
            <person name="Chiriac C."/>
            <person name="Salcher M."/>
            <person name="Ghai R."/>
            <person name="Kavagutti S V."/>
        </authorList>
    </citation>
    <scope>NUCLEOTIDE SEQUENCE</scope>
</reference>
<keyword evidence="4 5" id="KW-0472">Membrane</keyword>
<dbReference type="EMBL" id="CAFBNI010000049">
    <property type="protein sequence ID" value="CAB4945082.1"/>
    <property type="molecule type" value="Genomic_DNA"/>
</dbReference>
<dbReference type="InterPro" id="IPR001902">
    <property type="entry name" value="SLC26A/SulP_fam"/>
</dbReference>
<evidence type="ECO:0000313" key="7">
    <source>
        <dbReference type="EMBL" id="CAB4583157.1"/>
    </source>
</evidence>
<gene>
    <name evidence="7" type="ORF">UFOPK1791_00037</name>
    <name evidence="8" type="ORF">UFOPK2982_00135</name>
    <name evidence="9" type="ORF">UFOPK3783_00533</name>
    <name evidence="10" type="ORF">UFOPK4355_00287</name>
</gene>
<feature type="transmembrane region" description="Helical" evidence="5">
    <location>
        <begin position="209"/>
        <end position="234"/>
    </location>
</feature>
<feature type="transmembrane region" description="Helical" evidence="5">
    <location>
        <begin position="126"/>
        <end position="150"/>
    </location>
</feature>
<accession>A0A6J6F438</accession>
<evidence type="ECO:0000256" key="5">
    <source>
        <dbReference type="SAM" id="Phobius"/>
    </source>
</evidence>
<feature type="transmembrane region" description="Helical" evidence="5">
    <location>
        <begin position="170"/>
        <end position="188"/>
    </location>
</feature>
<evidence type="ECO:0000313" key="9">
    <source>
        <dbReference type="EMBL" id="CAB4945082.1"/>
    </source>
</evidence>
<keyword evidence="3 5" id="KW-1133">Transmembrane helix</keyword>
<evidence type="ECO:0000259" key="6">
    <source>
        <dbReference type="Pfam" id="PF00916"/>
    </source>
</evidence>
<feature type="transmembrane region" description="Helical" evidence="5">
    <location>
        <begin position="51"/>
        <end position="72"/>
    </location>
</feature>
<evidence type="ECO:0000313" key="8">
    <source>
        <dbReference type="EMBL" id="CAB4784361.1"/>
    </source>
</evidence>
<dbReference type="AlphaFoldDB" id="A0A6J6F438"/>
<name>A0A6J6F438_9ZZZZ</name>
<sequence>MALFTEFLPSANDYKPFKKNFRHNLIAGISVGVVALPLALGFGVTTGSGAASGLITAIIAGLIAAVFGGSNFQVSGPTGAMTVVLVPIVSKYGVAALAPLGIAAGFLIIFLGFIKVGKYIDRVPFAVMEGFTLGIALVIALQQVPLVLGIQRAPGSHTVLVAIDTFKSAISNSINWTSISIVIFALVIKFTWPKMNKMVAPKVHIPASIVVVLLTTLIVHFLGIKVATIGAIPRKFEVAGNYLETFNAIPIRELGYAIVVIALLGAIESLLSARVADGMAHKIIDHEQRKHQPNRELFGQGLATIAASFLGGMPATGAIARTSVNVRAGARSRFASIVHACFLLMVVLFLAPVVSIIPTAALAGVLIGTSYRIANPKSIIEALRTTYGERAVFIVTAISVLAIDLIWGLVIGLLTNLVLKKLLSSRR</sequence>
<feature type="transmembrane region" description="Helical" evidence="5">
    <location>
        <begin position="254"/>
        <end position="276"/>
    </location>
</feature>
<keyword evidence="2 5" id="KW-0812">Transmembrane</keyword>
<evidence type="ECO:0000256" key="2">
    <source>
        <dbReference type="ARBA" id="ARBA00022692"/>
    </source>
</evidence>
<dbReference type="EMBL" id="CAEZUF010000001">
    <property type="protein sequence ID" value="CAB4583157.1"/>
    <property type="molecule type" value="Genomic_DNA"/>
</dbReference>
<comment type="subcellular location">
    <subcellularLocation>
        <location evidence="1">Membrane</location>
        <topology evidence="1">Multi-pass membrane protein</topology>
    </subcellularLocation>
</comment>
<dbReference type="GO" id="GO:0016020">
    <property type="term" value="C:membrane"/>
    <property type="evidence" value="ECO:0007669"/>
    <property type="project" value="UniProtKB-SubCell"/>
</dbReference>
<feature type="transmembrane region" description="Helical" evidence="5">
    <location>
        <begin position="337"/>
        <end position="370"/>
    </location>
</feature>